<feature type="chain" id="PRO_5004242989" evidence="10">
    <location>
        <begin position="31"/>
        <end position="344"/>
    </location>
</feature>
<keyword evidence="5 9" id="KW-1133">Transmembrane helix</keyword>
<dbReference type="GO" id="GO:0005886">
    <property type="term" value="C:plasma membrane"/>
    <property type="evidence" value="ECO:0007669"/>
    <property type="project" value="UniProtKB-ARBA"/>
</dbReference>
<keyword evidence="2 9" id="KW-0812">Transmembrane</keyword>
<evidence type="ECO:0000256" key="10">
    <source>
        <dbReference type="SAM" id="SignalP"/>
    </source>
</evidence>
<evidence type="ECO:0000256" key="2">
    <source>
        <dbReference type="ARBA" id="ARBA00022692"/>
    </source>
</evidence>
<dbReference type="GO" id="GO:0007155">
    <property type="term" value="P:cell adhesion"/>
    <property type="evidence" value="ECO:0007669"/>
    <property type="project" value="UniProtKB-KW"/>
</dbReference>
<accession>Q4RIG2</accession>
<keyword evidence="4" id="KW-0130">Cell adhesion</keyword>
<dbReference type="AlphaFoldDB" id="Q4RIG2"/>
<dbReference type="OrthoDB" id="8797786at2759"/>
<dbReference type="KEGG" id="tng:GSTEN00033901G001"/>
<feature type="region of interest" description="Disordered" evidence="8">
    <location>
        <begin position="245"/>
        <end position="279"/>
    </location>
</feature>
<keyword evidence="7" id="KW-0325">Glycoprotein</keyword>
<name>Q4RIG2_TETNG</name>
<evidence type="ECO:0000256" key="1">
    <source>
        <dbReference type="ARBA" id="ARBA00004479"/>
    </source>
</evidence>
<proteinExistence type="predicted"/>
<dbReference type="EMBL" id="CAAE01015043">
    <property type="protein sequence ID" value="CAG11820.1"/>
    <property type="molecule type" value="Genomic_DNA"/>
</dbReference>
<evidence type="ECO:0000313" key="11">
    <source>
        <dbReference type="EMBL" id="CAG11820.1"/>
    </source>
</evidence>
<organism evidence="11">
    <name type="scientific">Tetraodon nigroviridis</name>
    <name type="common">Spotted green pufferfish</name>
    <name type="synonym">Chelonodon nigroviridis</name>
    <dbReference type="NCBI Taxonomy" id="99883"/>
    <lineage>
        <taxon>Eukaryota</taxon>
        <taxon>Metazoa</taxon>
        <taxon>Chordata</taxon>
        <taxon>Craniata</taxon>
        <taxon>Vertebrata</taxon>
        <taxon>Euteleostomi</taxon>
        <taxon>Actinopterygii</taxon>
        <taxon>Neopterygii</taxon>
        <taxon>Teleostei</taxon>
        <taxon>Neoteleostei</taxon>
        <taxon>Acanthomorphata</taxon>
        <taxon>Eupercaria</taxon>
        <taxon>Tetraodontiformes</taxon>
        <taxon>Tetradontoidea</taxon>
        <taxon>Tetraodontidae</taxon>
        <taxon>Tetraodon</taxon>
    </lineage>
</organism>
<gene>
    <name evidence="11" type="ORF">GSTENG00033901001</name>
</gene>
<evidence type="ECO:0000256" key="3">
    <source>
        <dbReference type="ARBA" id="ARBA00022729"/>
    </source>
</evidence>
<feature type="compositionally biased region" description="Basic and acidic residues" evidence="8">
    <location>
        <begin position="75"/>
        <end position="89"/>
    </location>
</feature>
<dbReference type="PANTHER" id="PTHR16677:SF2">
    <property type="entry name" value="SI:CH211-286O17.1"/>
    <property type="match status" value="1"/>
</dbReference>
<feature type="transmembrane region" description="Helical" evidence="9">
    <location>
        <begin position="197"/>
        <end position="219"/>
    </location>
</feature>
<comment type="subcellular location">
    <subcellularLocation>
        <location evidence="1">Membrane</location>
        <topology evidence="1">Single-pass type I membrane protein</topology>
    </subcellularLocation>
</comment>
<feature type="region of interest" description="Disordered" evidence="8">
    <location>
        <begin position="73"/>
        <end position="95"/>
    </location>
</feature>
<evidence type="ECO:0000256" key="4">
    <source>
        <dbReference type="ARBA" id="ARBA00022889"/>
    </source>
</evidence>
<evidence type="ECO:0000256" key="5">
    <source>
        <dbReference type="ARBA" id="ARBA00022989"/>
    </source>
</evidence>
<dbReference type="InterPro" id="IPR013836">
    <property type="entry name" value="CD34/Podocalyxin"/>
</dbReference>
<feature type="signal peptide" evidence="10">
    <location>
        <begin position="1"/>
        <end position="30"/>
    </location>
</feature>
<evidence type="ECO:0000256" key="9">
    <source>
        <dbReference type="SAM" id="Phobius"/>
    </source>
</evidence>
<dbReference type="Pfam" id="PF06365">
    <property type="entry name" value="CD34_antigen"/>
    <property type="match status" value="1"/>
</dbReference>
<protein>
    <submittedName>
        <fullName evidence="11">Chromosome 11 SCAF15043, whole genome shotgun sequence</fullName>
    </submittedName>
</protein>
<reference evidence="11" key="1">
    <citation type="journal article" date="2004" name="Nature">
        <title>Genome duplication in the teleost fish Tetraodon nigroviridis reveals the early vertebrate proto-karyotype.</title>
        <authorList>
            <person name="Jaillon O."/>
            <person name="Aury J.-M."/>
            <person name="Brunet F."/>
            <person name="Petit J.-L."/>
            <person name="Stange-Thomann N."/>
            <person name="Mauceli E."/>
            <person name="Bouneau L."/>
            <person name="Fischer C."/>
            <person name="Ozouf-Costaz C."/>
            <person name="Bernot A."/>
            <person name="Nicaud S."/>
            <person name="Jaffe D."/>
            <person name="Fisher S."/>
            <person name="Lutfalla G."/>
            <person name="Dossat C."/>
            <person name="Segurens B."/>
            <person name="Dasilva C."/>
            <person name="Salanoubat M."/>
            <person name="Levy M."/>
            <person name="Boudet N."/>
            <person name="Castellano S."/>
            <person name="Anthouard V."/>
            <person name="Jubin C."/>
            <person name="Castelli V."/>
            <person name="Katinka M."/>
            <person name="Vacherie B."/>
            <person name="Biemont C."/>
            <person name="Skalli Z."/>
            <person name="Cattolico L."/>
            <person name="Poulain J."/>
            <person name="De Berardinis V."/>
            <person name="Cruaud C."/>
            <person name="Duprat S."/>
            <person name="Brottier P."/>
            <person name="Coutanceau J.-P."/>
            <person name="Gouzy J."/>
            <person name="Parra G."/>
            <person name="Lardier G."/>
            <person name="Chapple C."/>
            <person name="McKernan K.J."/>
            <person name="McEwan P."/>
            <person name="Bosak S."/>
            <person name="Kellis M."/>
            <person name="Volff J.-N."/>
            <person name="Guigo R."/>
            <person name="Zody M.C."/>
            <person name="Mesirov J."/>
            <person name="Lindblad-Toh K."/>
            <person name="Birren B."/>
            <person name="Nusbaum C."/>
            <person name="Kahn D."/>
            <person name="Robinson-Rechavi M."/>
            <person name="Laudet V."/>
            <person name="Schachter V."/>
            <person name="Quetier F."/>
            <person name="Saurin W."/>
            <person name="Scarpelli C."/>
            <person name="Wincker P."/>
            <person name="Lander E.S."/>
            <person name="Weissenbach J."/>
            <person name="Roest Crollius H."/>
        </authorList>
    </citation>
    <scope>NUCLEOTIDE SEQUENCE [LARGE SCALE GENOMIC DNA]</scope>
</reference>
<dbReference type="InterPro" id="IPR008083">
    <property type="entry name" value="CD34"/>
</dbReference>
<evidence type="ECO:0000256" key="7">
    <source>
        <dbReference type="ARBA" id="ARBA00023180"/>
    </source>
</evidence>
<dbReference type="PANTHER" id="PTHR16677">
    <property type="entry name" value="HEMATOPOIETIC PROGENITOR CELL ANTIGEN CD34"/>
    <property type="match status" value="1"/>
</dbReference>
<evidence type="ECO:0000256" key="8">
    <source>
        <dbReference type="SAM" id="MobiDB-lite"/>
    </source>
</evidence>
<sequence>MAASSAQRTYRPCNLLALALMASFLNGVNAQGEEATTMMTPSQVPEANVRGDMVPQSPDHAPLELTTQATVAPKESGDHGDHAAPEKAAEFTSEAQTNLPNIPEAETLTAEPPRGDGPANRAQENTRAKLQSVLQDLCGEDCKLEIFQEDKSDEIIVSGNYVEADVSGMTSKFNNDNIKDKTGVENAVTRWRQKSKLVLVSLLLTGLLLAALLVAGYYLKTHRRSSKGVRLAESFQVDEENQANTLVSVAPLPQEPLDKPTVNRESPPENGTSPTTNGHSAEYSAFLAPFEIGYNVEGMSSPLMASRWRREADNQSDSALSSRRLSTAAPGAHIYACSGVCLST</sequence>
<keyword evidence="6 9" id="KW-0472">Membrane</keyword>
<keyword evidence="3 10" id="KW-0732">Signal</keyword>
<reference evidence="11" key="2">
    <citation type="submission" date="2004-02" db="EMBL/GenBank/DDBJ databases">
        <authorList>
            <consortium name="Genoscope"/>
            <consortium name="Whitehead Institute Centre for Genome Research"/>
        </authorList>
    </citation>
    <scope>NUCLEOTIDE SEQUENCE</scope>
</reference>
<feature type="compositionally biased region" description="Polar residues" evidence="8">
    <location>
        <begin position="269"/>
        <end position="279"/>
    </location>
</feature>
<evidence type="ECO:0000256" key="6">
    <source>
        <dbReference type="ARBA" id="ARBA00023136"/>
    </source>
</evidence>